<dbReference type="Gene3D" id="1.10.150.50">
    <property type="entry name" value="Transcription Factor, Ets-1"/>
    <property type="match status" value="1"/>
</dbReference>
<evidence type="ECO:0000256" key="8">
    <source>
        <dbReference type="SAM" id="MobiDB-lite"/>
    </source>
</evidence>
<evidence type="ECO:0000313" key="11">
    <source>
        <dbReference type="EMBL" id="EHB01745.1"/>
    </source>
</evidence>
<dbReference type="SUPFAM" id="SSF46785">
    <property type="entry name" value="Winged helix' DNA-binding domain"/>
    <property type="match status" value="1"/>
</dbReference>
<dbReference type="Pfam" id="PF00178">
    <property type="entry name" value="Ets"/>
    <property type="match status" value="1"/>
</dbReference>
<dbReference type="InParanoid" id="G5AXI4"/>
<dbReference type="InterPro" id="IPR000418">
    <property type="entry name" value="Ets_dom"/>
</dbReference>
<dbReference type="GO" id="GO:0000981">
    <property type="term" value="F:DNA-binding transcription factor activity, RNA polymerase II-specific"/>
    <property type="evidence" value="ECO:0007669"/>
    <property type="project" value="TreeGrafter"/>
</dbReference>
<feature type="region of interest" description="Disordered" evidence="8">
    <location>
        <begin position="331"/>
        <end position="382"/>
    </location>
</feature>
<dbReference type="PROSITE" id="PS00345">
    <property type="entry name" value="ETS_DOMAIN_1"/>
    <property type="match status" value="1"/>
</dbReference>
<dbReference type="PANTHER" id="PTHR11849:SF216">
    <property type="entry name" value="TRANSCRIPTIONAL REGULATOR ERG"/>
    <property type="match status" value="1"/>
</dbReference>
<dbReference type="GO" id="GO:0005634">
    <property type="term" value="C:nucleus"/>
    <property type="evidence" value="ECO:0007669"/>
    <property type="project" value="UniProtKB-SubCell"/>
</dbReference>
<evidence type="ECO:0000256" key="1">
    <source>
        <dbReference type="ARBA" id="ARBA00004123"/>
    </source>
</evidence>
<dbReference type="PRINTS" id="PR00454">
    <property type="entry name" value="ETSDOMAIN"/>
</dbReference>
<accession>G5AXI4</accession>
<dbReference type="SMART" id="SM00413">
    <property type="entry name" value="ETS"/>
    <property type="match status" value="1"/>
</dbReference>
<evidence type="ECO:0000259" key="10">
    <source>
        <dbReference type="PROSITE" id="PS51433"/>
    </source>
</evidence>
<keyword evidence="4 7" id="KW-0238">DNA-binding</keyword>
<dbReference type="PROSITE" id="PS51433">
    <property type="entry name" value="PNT"/>
    <property type="match status" value="1"/>
</dbReference>
<feature type="compositionally biased region" description="Polar residues" evidence="8">
    <location>
        <begin position="48"/>
        <end position="61"/>
    </location>
</feature>
<keyword evidence="5" id="KW-0804">Transcription</keyword>
<dbReference type="InterPro" id="IPR046328">
    <property type="entry name" value="ETS_fam"/>
</dbReference>
<dbReference type="FunFam" id="1.10.150.50:FF:000010">
    <property type="entry name" value="Fli-1 proto-oncogene, ETS transcription factor"/>
    <property type="match status" value="1"/>
</dbReference>
<dbReference type="InterPro" id="IPR036390">
    <property type="entry name" value="WH_DNA-bd_sf"/>
</dbReference>
<dbReference type="InterPro" id="IPR013761">
    <property type="entry name" value="SAM/pointed_sf"/>
</dbReference>
<dbReference type="EMBL" id="JH167400">
    <property type="protein sequence ID" value="EHB01745.1"/>
    <property type="molecule type" value="Genomic_DNA"/>
</dbReference>
<evidence type="ECO:0000313" key="12">
    <source>
        <dbReference type="Proteomes" id="UP000006813"/>
    </source>
</evidence>
<feature type="domain" description="PNT" evidence="10">
    <location>
        <begin position="202"/>
        <end position="288"/>
    </location>
</feature>
<dbReference type="PANTHER" id="PTHR11849">
    <property type="entry name" value="ETS"/>
    <property type="match status" value="1"/>
</dbReference>
<evidence type="ECO:0000256" key="6">
    <source>
        <dbReference type="ARBA" id="ARBA00023242"/>
    </source>
</evidence>
<evidence type="ECO:0000256" key="4">
    <source>
        <dbReference type="ARBA" id="ARBA00023125"/>
    </source>
</evidence>
<dbReference type="Gene3D" id="1.10.10.10">
    <property type="entry name" value="Winged helix-like DNA-binding domain superfamily/Winged helix DNA-binding domain"/>
    <property type="match status" value="1"/>
</dbReference>
<evidence type="ECO:0000256" key="7">
    <source>
        <dbReference type="RuleBase" id="RU004019"/>
    </source>
</evidence>
<evidence type="ECO:0000256" key="3">
    <source>
        <dbReference type="ARBA" id="ARBA00023015"/>
    </source>
</evidence>
<feature type="region of interest" description="Disordered" evidence="8">
    <location>
        <begin position="48"/>
        <end position="71"/>
    </location>
</feature>
<dbReference type="FunCoup" id="G5AXI4">
    <property type="interactions" value="939"/>
</dbReference>
<comment type="similarity">
    <text evidence="2 7">Belongs to the ETS family.</text>
</comment>
<dbReference type="STRING" id="10181.G5AXI4"/>
<dbReference type="CDD" id="cd08540">
    <property type="entry name" value="SAM_PNT-ERG"/>
    <property type="match status" value="1"/>
</dbReference>
<dbReference type="PROSITE" id="PS50061">
    <property type="entry name" value="ETS_DOMAIN_3"/>
    <property type="match status" value="1"/>
</dbReference>
<comment type="subcellular location">
    <subcellularLocation>
        <location evidence="1 7">Nucleus</location>
    </subcellularLocation>
</comment>
<dbReference type="FunFam" id="1.10.10.10:FF:000039">
    <property type="entry name" value="Friend leukemia integration 1 transcription factor"/>
    <property type="match status" value="1"/>
</dbReference>
<dbReference type="GO" id="GO:0030154">
    <property type="term" value="P:cell differentiation"/>
    <property type="evidence" value="ECO:0007669"/>
    <property type="project" value="TreeGrafter"/>
</dbReference>
<evidence type="ECO:0000259" key="9">
    <source>
        <dbReference type="PROSITE" id="PS50061"/>
    </source>
</evidence>
<protein>
    <submittedName>
        <fullName evidence="11">Transcriptional regulator ERG</fullName>
    </submittedName>
</protein>
<keyword evidence="6 7" id="KW-0539">Nucleus</keyword>
<feature type="domain" description="ETS" evidence="9">
    <location>
        <begin position="400"/>
        <end position="480"/>
    </location>
</feature>
<dbReference type="GO" id="GO:0043565">
    <property type="term" value="F:sequence-specific DNA binding"/>
    <property type="evidence" value="ECO:0007669"/>
    <property type="project" value="InterPro"/>
</dbReference>
<dbReference type="InterPro" id="IPR003118">
    <property type="entry name" value="Pointed_dom"/>
</dbReference>
<sequence length="568" mass="62642">MMTRASAPSVTLLIAAGPSREALSVVSEDQSLFECAYGTPHLAKTEMTASSSGDYGQTSKMSPRVPQQDWLSQPPTRVTIKMECHPGQVNGSRNSPEDCGVTKVGKMVGSPDTVGMSYSSYVEEKHMPPPNMTTNERRVIVPAGVSSSAFPGCGLGSVSGESGPVCPEHHMCRDASCLSAIKHGVVWVPSEPLCLPGTHGAAEAFEILAVATGCAIREDPTLWSTDHVRQWLEWAVKEYSLPDVDVLLFQNIDGKELCKMTKDDFQRLTPSYNADILLSHLHYLRETPLPHLTSDDVDKALQNSPRLMHARNTGGATFIFPNTSVYPEATQRITTRPDLPYEPPRRSAWTGHGHPTPPSKAAQPSPSAVPKTEDQRPQLDPYQILGPTSSRLANPGSGQIQLWQFLLELLSDSSNSSCITWEGTNGEFKMTDPDEVARRWGERKSKPNMNYDKLSRALRYYYDKNIMTKVHGKRYAYKFDFHGIAQALQPHPPESSLYKYPSDLPYMGSYHAHPQKMNFVASHPPALPVTSSSFFAAPNPYWNSPTAGIYPNTRLPAGHMPSHLGTYY</sequence>
<organism evidence="11 12">
    <name type="scientific">Heterocephalus glaber</name>
    <name type="common">Naked mole rat</name>
    <dbReference type="NCBI Taxonomy" id="10181"/>
    <lineage>
        <taxon>Eukaryota</taxon>
        <taxon>Metazoa</taxon>
        <taxon>Chordata</taxon>
        <taxon>Craniata</taxon>
        <taxon>Vertebrata</taxon>
        <taxon>Euteleostomi</taxon>
        <taxon>Mammalia</taxon>
        <taxon>Eutheria</taxon>
        <taxon>Euarchontoglires</taxon>
        <taxon>Glires</taxon>
        <taxon>Rodentia</taxon>
        <taxon>Hystricomorpha</taxon>
        <taxon>Bathyergidae</taxon>
        <taxon>Heterocephalus</taxon>
    </lineage>
</organism>
<evidence type="ECO:0000256" key="2">
    <source>
        <dbReference type="ARBA" id="ARBA00005562"/>
    </source>
</evidence>
<feature type="compositionally biased region" description="Low complexity" evidence="8">
    <location>
        <begin position="359"/>
        <end position="370"/>
    </location>
</feature>
<name>G5AXI4_HETGA</name>
<gene>
    <name evidence="11" type="ORF">GW7_17152</name>
</gene>
<proteinExistence type="inferred from homology"/>
<dbReference type="Proteomes" id="UP000006813">
    <property type="component" value="Unassembled WGS sequence"/>
</dbReference>
<dbReference type="SUPFAM" id="SSF47769">
    <property type="entry name" value="SAM/Pointed domain"/>
    <property type="match status" value="1"/>
</dbReference>
<dbReference type="InterPro" id="IPR036388">
    <property type="entry name" value="WH-like_DNA-bd_sf"/>
</dbReference>
<feature type="region of interest" description="Disordered" evidence="8">
    <location>
        <begin position="85"/>
        <end position="106"/>
    </location>
</feature>
<keyword evidence="3" id="KW-0805">Transcription regulation</keyword>
<reference evidence="11 12" key="1">
    <citation type="journal article" date="2011" name="Nature">
        <title>Genome sequencing reveals insights into physiology and longevity of the naked mole rat.</title>
        <authorList>
            <person name="Kim E.B."/>
            <person name="Fang X."/>
            <person name="Fushan A.A."/>
            <person name="Huang Z."/>
            <person name="Lobanov A.V."/>
            <person name="Han L."/>
            <person name="Marino S.M."/>
            <person name="Sun X."/>
            <person name="Turanov A.A."/>
            <person name="Yang P."/>
            <person name="Yim S.H."/>
            <person name="Zhao X."/>
            <person name="Kasaikina M.V."/>
            <person name="Stoletzki N."/>
            <person name="Peng C."/>
            <person name="Polak P."/>
            <person name="Xiong Z."/>
            <person name="Kiezun A."/>
            <person name="Zhu Y."/>
            <person name="Chen Y."/>
            <person name="Kryukov G.V."/>
            <person name="Zhang Q."/>
            <person name="Peshkin L."/>
            <person name="Yang L."/>
            <person name="Bronson R.T."/>
            <person name="Buffenstein R."/>
            <person name="Wang B."/>
            <person name="Han C."/>
            <person name="Li Q."/>
            <person name="Chen L."/>
            <person name="Zhao W."/>
            <person name="Sunyaev S.R."/>
            <person name="Park T.J."/>
            <person name="Zhang G."/>
            <person name="Wang J."/>
            <person name="Gladyshev V.N."/>
        </authorList>
    </citation>
    <scope>NUCLEOTIDE SEQUENCE [LARGE SCALE GENOMIC DNA]</scope>
</reference>
<evidence type="ECO:0000256" key="5">
    <source>
        <dbReference type="ARBA" id="ARBA00023163"/>
    </source>
</evidence>
<dbReference type="SMART" id="SM00251">
    <property type="entry name" value="SAM_PNT"/>
    <property type="match status" value="1"/>
</dbReference>
<dbReference type="Pfam" id="PF02198">
    <property type="entry name" value="SAM_PNT"/>
    <property type="match status" value="1"/>
</dbReference>
<dbReference type="eggNOG" id="KOG3806">
    <property type="taxonomic scope" value="Eukaryota"/>
</dbReference>
<dbReference type="PROSITE" id="PS00346">
    <property type="entry name" value="ETS_DOMAIN_2"/>
    <property type="match status" value="1"/>
</dbReference>
<dbReference type="AlphaFoldDB" id="G5AXI4"/>